<organism evidence="1 2">
    <name type="scientific">Funneliformis caledonium</name>
    <dbReference type="NCBI Taxonomy" id="1117310"/>
    <lineage>
        <taxon>Eukaryota</taxon>
        <taxon>Fungi</taxon>
        <taxon>Fungi incertae sedis</taxon>
        <taxon>Mucoromycota</taxon>
        <taxon>Glomeromycotina</taxon>
        <taxon>Glomeromycetes</taxon>
        <taxon>Glomerales</taxon>
        <taxon>Glomeraceae</taxon>
        <taxon>Funneliformis</taxon>
    </lineage>
</organism>
<comment type="caution">
    <text evidence="1">The sequence shown here is derived from an EMBL/GenBank/DDBJ whole genome shotgun (WGS) entry which is preliminary data.</text>
</comment>
<sequence>MKLLKREREKNPFRFKLQNEVEEKKVEIYEAIKEREREKKKKPFKPEDNV</sequence>
<gene>
    <name evidence="1" type="ORF">FCALED_LOCUS6951</name>
</gene>
<dbReference type="EMBL" id="CAJVPQ010001749">
    <property type="protein sequence ID" value="CAG8568065.1"/>
    <property type="molecule type" value="Genomic_DNA"/>
</dbReference>
<accession>A0A9N9BKV7</accession>
<protein>
    <submittedName>
        <fullName evidence="1">2594_t:CDS:1</fullName>
    </submittedName>
</protein>
<reference evidence="1" key="1">
    <citation type="submission" date="2021-06" db="EMBL/GenBank/DDBJ databases">
        <authorList>
            <person name="Kallberg Y."/>
            <person name="Tangrot J."/>
            <person name="Rosling A."/>
        </authorList>
    </citation>
    <scope>NUCLEOTIDE SEQUENCE</scope>
    <source>
        <strain evidence="1">UK204</strain>
    </source>
</reference>
<evidence type="ECO:0000313" key="2">
    <source>
        <dbReference type="Proteomes" id="UP000789570"/>
    </source>
</evidence>
<dbReference type="AlphaFoldDB" id="A0A9N9BKV7"/>
<name>A0A9N9BKV7_9GLOM</name>
<dbReference type="Proteomes" id="UP000789570">
    <property type="component" value="Unassembled WGS sequence"/>
</dbReference>
<evidence type="ECO:0000313" key="1">
    <source>
        <dbReference type="EMBL" id="CAG8568065.1"/>
    </source>
</evidence>
<keyword evidence="2" id="KW-1185">Reference proteome</keyword>
<proteinExistence type="predicted"/>